<evidence type="ECO:0000256" key="6">
    <source>
        <dbReference type="PIRSR" id="PIRSR018153-1"/>
    </source>
</evidence>
<name>A0A161HNS0_9ASCO</name>
<evidence type="ECO:0000313" key="8">
    <source>
        <dbReference type="EMBL" id="ANB15847.1"/>
    </source>
</evidence>
<dbReference type="PANTHER" id="PTHR31121:SF6">
    <property type="entry name" value="ALPHA-1,2 MANNOSYLTRANSFERASE KTR1"/>
    <property type="match status" value="1"/>
</dbReference>
<keyword evidence="5" id="KW-0735">Signal-anchor</keyword>
<comment type="subcellular location">
    <subcellularLocation>
        <location evidence="1">Membrane</location>
        <topology evidence="1">Single-pass type II membrane protein</topology>
    </subcellularLocation>
</comment>
<feature type="chain" id="PRO_5007822827" evidence="7">
    <location>
        <begin position="23"/>
        <end position="404"/>
    </location>
</feature>
<dbReference type="GO" id="GO:0000026">
    <property type="term" value="F:alpha-1,2-mannosyltransferase activity"/>
    <property type="evidence" value="ECO:0007669"/>
    <property type="project" value="EnsemblFungi"/>
</dbReference>
<evidence type="ECO:0000256" key="5">
    <source>
        <dbReference type="ARBA" id="ARBA00022968"/>
    </source>
</evidence>
<dbReference type="Gene3D" id="3.90.550.10">
    <property type="entry name" value="Spore Coat Polysaccharide Biosynthesis Protein SpsA, Chain A"/>
    <property type="match status" value="1"/>
</dbReference>
<dbReference type="GO" id="GO:0006487">
    <property type="term" value="P:protein N-linked glycosylation"/>
    <property type="evidence" value="ECO:0007669"/>
    <property type="project" value="EnsemblFungi"/>
</dbReference>
<keyword evidence="7" id="KW-0732">Signal</keyword>
<evidence type="ECO:0000256" key="4">
    <source>
        <dbReference type="ARBA" id="ARBA00022679"/>
    </source>
</evidence>
<dbReference type="EMBL" id="CP014503">
    <property type="protein sequence ID" value="ANB15847.1"/>
    <property type="molecule type" value="Genomic_DNA"/>
</dbReference>
<organism evidence="8 9">
    <name type="scientific">Sugiyamaella lignohabitans</name>
    <dbReference type="NCBI Taxonomy" id="796027"/>
    <lineage>
        <taxon>Eukaryota</taxon>
        <taxon>Fungi</taxon>
        <taxon>Dikarya</taxon>
        <taxon>Ascomycota</taxon>
        <taxon>Saccharomycotina</taxon>
        <taxon>Dipodascomycetes</taxon>
        <taxon>Dipodascales</taxon>
        <taxon>Trichomonascaceae</taxon>
        <taxon>Sugiyamaella</taxon>
    </lineage>
</organism>
<evidence type="ECO:0000256" key="3">
    <source>
        <dbReference type="ARBA" id="ARBA00022676"/>
    </source>
</evidence>
<sequence>MRIMRFLVVATLLIVVVYRLSTERVNITDYVTKSTSSTQVKGTSGALASAAAKKLDANKDQVVMKSENDKALSAPYEKASATFVSLARNSDLWDLIDSIRMVEDRFNHRYHYDWVFLNDDEFTEEFKDTISRYVSGKATFGLIPKEHWGFPEWIDKEKAALVREQMRNDKVIYGDSIPYRHMCRYESGFFWRHPALDPYKFYWRVEPHIKLFCDIDYDVFKFMEEKKLKYGFTISLYEYETTIKTLWKTTKEFIDANPQYVSPNSLMDFISDDKGETYNRCHFWSNFEVASLDFWRGEAYQKYFEHLDKAGGFFYERWGDAPVHSLAASLFLDKDEVHYFQDIGYWHNPFSNCPTEKEERLRLKCTCNPARDHDNNFTWKDYSCTPKFFNAKGLQRPKGWEDQT</sequence>
<feature type="signal peptide" evidence="7">
    <location>
        <begin position="1"/>
        <end position="22"/>
    </location>
</feature>
<evidence type="ECO:0000256" key="7">
    <source>
        <dbReference type="SAM" id="SignalP"/>
    </source>
</evidence>
<dbReference type="GO" id="GO:0006493">
    <property type="term" value="P:protein O-linked glycosylation"/>
    <property type="evidence" value="ECO:0007669"/>
    <property type="project" value="EnsemblFungi"/>
</dbReference>
<dbReference type="OrthoDB" id="439943at2759"/>
<dbReference type="Proteomes" id="UP000189580">
    <property type="component" value="Chromosome b"/>
</dbReference>
<keyword evidence="5" id="KW-0812">Transmembrane</keyword>
<reference evidence="8 9" key="1">
    <citation type="submission" date="2016-02" db="EMBL/GenBank/DDBJ databases">
        <title>Complete genome sequence and transcriptome regulation of the pentose utilising yeast Sugiyamaella lignohabitans.</title>
        <authorList>
            <person name="Bellasio M."/>
            <person name="Peymann A."/>
            <person name="Valli M."/>
            <person name="Sipitzky M."/>
            <person name="Graf A."/>
            <person name="Sauer M."/>
            <person name="Marx H."/>
            <person name="Mattanovich D."/>
        </authorList>
    </citation>
    <scope>NUCLEOTIDE SEQUENCE [LARGE SCALE GENOMIC DNA]</scope>
    <source>
        <strain evidence="8 9">CBS 10342</strain>
    </source>
</reference>
<keyword evidence="9" id="KW-1185">Reference proteome</keyword>
<dbReference type="PANTHER" id="PTHR31121">
    <property type="entry name" value="ALPHA-1,2 MANNOSYLTRANSFERASE KTR1"/>
    <property type="match status" value="1"/>
</dbReference>
<dbReference type="Pfam" id="PF01793">
    <property type="entry name" value="Glyco_transf_15"/>
    <property type="match status" value="1"/>
</dbReference>
<evidence type="ECO:0000256" key="2">
    <source>
        <dbReference type="ARBA" id="ARBA00007677"/>
    </source>
</evidence>
<dbReference type="GO" id="GO:0000032">
    <property type="term" value="P:cell wall mannoprotein biosynthetic process"/>
    <property type="evidence" value="ECO:0007669"/>
    <property type="project" value="TreeGrafter"/>
</dbReference>
<proteinExistence type="inferred from homology"/>
<evidence type="ECO:0000256" key="1">
    <source>
        <dbReference type="ARBA" id="ARBA00004606"/>
    </source>
</evidence>
<dbReference type="GO" id="GO:0016020">
    <property type="term" value="C:membrane"/>
    <property type="evidence" value="ECO:0007669"/>
    <property type="project" value="UniProtKB-SubCell"/>
</dbReference>
<dbReference type="KEGG" id="slb:AWJ20_3491"/>
<comment type="similarity">
    <text evidence="2">Belongs to the glycosyltransferase 15 family.</text>
</comment>
<keyword evidence="4 8" id="KW-0808">Transferase</keyword>
<keyword evidence="3 8" id="KW-0328">Glycosyltransferase</keyword>
<evidence type="ECO:0000313" key="9">
    <source>
        <dbReference type="Proteomes" id="UP000189580"/>
    </source>
</evidence>
<accession>A0A161HNS0</accession>
<dbReference type="SUPFAM" id="SSF53448">
    <property type="entry name" value="Nucleotide-diphospho-sugar transferases"/>
    <property type="match status" value="1"/>
</dbReference>
<dbReference type="AlphaFoldDB" id="A0A161HNS0"/>
<dbReference type="RefSeq" id="XP_018738324.1">
    <property type="nucleotide sequence ID" value="XM_018880512.1"/>
</dbReference>
<dbReference type="PIRSF" id="PIRSF018153">
    <property type="entry name" value="Glyco_trans_15"/>
    <property type="match status" value="1"/>
</dbReference>
<dbReference type="InterPro" id="IPR029044">
    <property type="entry name" value="Nucleotide-diphossugar_trans"/>
</dbReference>
<dbReference type="InterPro" id="IPR002685">
    <property type="entry name" value="Glyco_trans_15"/>
</dbReference>
<gene>
    <name evidence="8" type="primary">KTR1</name>
    <name evidence="8" type="ORF">AWJ20_3491</name>
</gene>
<dbReference type="GO" id="GO:0005794">
    <property type="term" value="C:Golgi apparatus"/>
    <property type="evidence" value="ECO:0007669"/>
    <property type="project" value="EnsemblFungi"/>
</dbReference>
<dbReference type="GeneID" id="30035519"/>
<protein>
    <submittedName>
        <fullName evidence="8">Alpha-1,2-mannosyltransferase KTR1</fullName>
    </submittedName>
</protein>
<feature type="active site" description="Nucleophile" evidence="6">
    <location>
        <position position="288"/>
    </location>
</feature>
<dbReference type="FunFam" id="3.90.550.10:FF:000051">
    <property type="entry name" value="Alpha-1,2-mannosyltransferase (Ktr4)"/>
    <property type="match status" value="1"/>
</dbReference>